<dbReference type="GeneID" id="2875936"/>
<protein>
    <submittedName>
        <fullName evidence="1">Uncharacterized protein</fullName>
    </submittedName>
</protein>
<organism evidence="1 2">
    <name type="scientific">Emericella nidulans (strain FGSC A4 / ATCC 38163 / CBS 112.46 / NRRL 194 / M139)</name>
    <name type="common">Aspergillus nidulans</name>
    <dbReference type="NCBI Taxonomy" id="227321"/>
    <lineage>
        <taxon>Eukaryota</taxon>
        <taxon>Fungi</taxon>
        <taxon>Dikarya</taxon>
        <taxon>Ascomycota</taxon>
        <taxon>Pezizomycotina</taxon>
        <taxon>Eurotiomycetes</taxon>
        <taxon>Eurotiomycetidae</taxon>
        <taxon>Eurotiales</taxon>
        <taxon>Aspergillaceae</taxon>
        <taxon>Aspergillus</taxon>
        <taxon>Aspergillus subgen. Nidulantes</taxon>
    </lineage>
</organism>
<reference evidence="2" key="1">
    <citation type="journal article" date="2005" name="Nature">
        <title>Sequencing of Aspergillus nidulans and comparative analysis with A. fumigatus and A. oryzae.</title>
        <authorList>
            <person name="Galagan J.E."/>
            <person name="Calvo S.E."/>
            <person name="Cuomo C."/>
            <person name="Ma L.J."/>
            <person name="Wortman J.R."/>
            <person name="Batzoglou S."/>
            <person name="Lee S.I."/>
            <person name="Basturkmen M."/>
            <person name="Spevak C.C."/>
            <person name="Clutterbuck J."/>
            <person name="Kapitonov V."/>
            <person name="Jurka J."/>
            <person name="Scazzocchio C."/>
            <person name="Farman M."/>
            <person name="Butler J."/>
            <person name="Purcell S."/>
            <person name="Harris S."/>
            <person name="Braus G.H."/>
            <person name="Draht O."/>
            <person name="Busch S."/>
            <person name="D'Enfert C."/>
            <person name="Bouchier C."/>
            <person name="Goldman G.H."/>
            <person name="Bell-Pedersen D."/>
            <person name="Griffiths-Jones S."/>
            <person name="Doonan J.H."/>
            <person name="Yu J."/>
            <person name="Vienken K."/>
            <person name="Pain A."/>
            <person name="Freitag M."/>
            <person name="Selker E.U."/>
            <person name="Archer D.B."/>
            <person name="Penalva M.A."/>
            <person name="Oakley B.R."/>
            <person name="Momany M."/>
            <person name="Tanaka T."/>
            <person name="Kumagai T."/>
            <person name="Asai K."/>
            <person name="Machida M."/>
            <person name="Nierman W.C."/>
            <person name="Denning D.W."/>
            <person name="Caddick M."/>
            <person name="Hynes M."/>
            <person name="Paoletti M."/>
            <person name="Fischer R."/>
            <person name="Miller B."/>
            <person name="Dyer P."/>
            <person name="Sachs M.S."/>
            <person name="Osmani S.A."/>
            <person name="Birren B.W."/>
        </authorList>
    </citation>
    <scope>NUCLEOTIDE SEQUENCE [LARGE SCALE GENOMIC DNA]</scope>
    <source>
        <strain evidence="2">FGSC A4 / ATCC 38163 / CBS 112.46 / NRRL 194 / M139</strain>
    </source>
</reference>
<dbReference type="OrthoDB" id="435402at2759"/>
<sequence length="177" mass="20681">MIKLATVTIQSFLSYLLYHDVCPEFNENINEARKSCDIVTKELWKNQQITANGPGNFNTSCSILIGGFEHDFEPEYDLSPEEREEWMKKRRQMPELMLFLEEGLLEHCYPGMKIITTIWEMNCGLHYFEEIKRAYSSIYTPLCNDLMLGWKRPRDLTANNEDKEITVEDGSAQPDLE</sequence>
<dbReference type="GO" id="GO:0031047">
    <property type="term" value="P:regulatory ncRNA-mediated gene silencing"/>
    <property type="evidence" value="ECO:0007669"/>
    <property type="project" value="InterPro"/>
</dbReference>
<dbReference type="RefSeq" id="XP_657761.1">
    <property type="nucleotide sequence ID" value="XM_652669.1"/>
</dbReference>
<accession>C8VQ54</accession>
<dbReference type="Proteomes" id="UP000000560">
    <property type="component" value="Chromosome VIII"/>
</dbReference>
<keyword evidence="2" id="KW-1185">Reference proteome</keyword>
<dbReference type="OMA" id="ITTIWEM"/>
<accession>Q5BH23</accession>
<name>Q5BH23_EMENI</name>
<dbReference type="STRING" id="227321.Q5BH23"/>
<dbReference type="InParanoid" id="Q5BH23"/>
<dbReference type="eggNOG" id="ENOG502S0TP">
    <property type="taxonomic scope" value="Eukaryota"/>
</dbReference>
<dbReference type="AlphaFoldDB" id="Q5BH23"/>
<reference evidence="2" key="2">
    <citation type="journal article" date="2009" name="Fungal Genet. Biol.">
        <title>The 2008 update of the Aspergillus nidulans genome annotation: a community effort.</title>
        <authorList>
            <person name="Wortman J.R."/>
            <person name="Gilsenan J.M."/>
            <person name="Joardar V."/>
            <person name="Deegan J."/>
            <person name="Clutterbuck J."/>
            <person name="Andersen M.R."/>
            <person name="Archer D."/>
            <person name="Bencina M."/>
            <person name="Braus G."/>
            <person name="Coutinho P."/>
            <person name="von Dohren H."/>
            <person name="Doonan J."/>
            <person name="Driessen A.J."/>
            <person name="Durek P."/>
            <person name="Espeso E."/>
            <person name="Fekete E."/>
            <person name="Flipphi M."/>
            <person name="Estrada C.G."/>
            <person name="Geysens S."/>
            <person name="Goldman G."/>
            <person name="de Groot P.W."/>
            <person name="Hansen K."/>
            <person name="Harris S.D."/>
            <person name="Heinekamp T."/>
            <person name="Helmstaedt K."/>
            <person name="Henrissat B."/>
            <person name="Hofmann G."/>
            <person name="Homan T."/>
            <person name="Horio T."/>
            <person name="Horiuchi H."/>
            <person name="James S."/>
            <person name="Jones M."/>
            <person name="Karaffa L."/>
            <person name="Karanyi Z."/>
            <person name="Kato M."/>
            <person name="Keller N."/>
            <person name="Kelly D.E."/>
            <person name="Kiel J.A."/>
            <person name="Kim J.M."/>
            <person name="van der Klei I.J."/>
            <person name="Klis F.M."/>
            <person name="Kovalchuk A."/>
            <person name="Krasevec N."/>
            <person name="Kubicek C.P."/>
            <person name="Liu B."/>
            <person name="Maccabe A."/>
            <person name="Meyer V."/>
            <person name="Mirabito P."/>
            <person name="Miskei M."/>
            <person name="Mos M."/>
            <person name="Mullins J."/>
            <person name="Nelson D.R."/>
            <person name="Nielsen J."/>
            <person name="Oakley B.R."/>
            <person name="Osmani S.A."/>
            <person name="Pakula T."/>
            <person name="Paszewski A."/>
            <person name="Paulsen I."/>
            <person name="Pilsyk S."/>
            <person name="Pocsi I."/>
            <person name="Punt P.J."/>
            <person name="Ram A.F."/>
            <person name="Ren Q."/>
            <person name="Robellet X."/>
            <person name="Robson G."/>
            <person name="Seiboth B."/>
            <person name="van Solingen P."/>
            <person name="Specht T."/>
            <person name="Sun J."/>
            <person name="Taheri-Talesh N."/>
            <person name="Takeshita N."/>
            <person name="Ussery D."/>
            <person name="vanKuyk P.A."/>
            <person name="Visser H."/>
            <person name="van de Vondervoort P.J."/>
            <person name="de Vries R.P."/>
            <person name="Walton J."/>
            <person name="Xiang X."/>
            <person name="Xiong Y."/>
            <person name="Zeng A.P."/>
            <person name="Brandt B.W."/>
            <person name="Cornell M.J."/>
            <person name="van den Hondel C.A."/>
            <person name="Visser J."/>
            <person name="Oliver S.G."/>
            <person name="Turner G."/>
        </authorList>
    </citation>
    <scope>GENOME REANNOTATION</scope>
    <source>
        <strain evidence="2">FGSC A4 / ATCC 38163 / CBS 112.46 / NRRL 194 / M139</strain>
    </source>
</reference>
<dbReference type="EMBL" id="BN001308">
    <property type="protein sequence ID" value="CBF90075.1"/>
    <property type="molecule type" value="Genomic_DNA"/>
</dbReference>
<dbReference type="GO" id="GO:0033167">
    <property type="term" value="C:ARC complex"/>
    <property type="evidence" value="ECO:0007669"/>
    <property type="project" value="InterPro"/>
</dbReference>
<evidence type="ECO:0000313" key="2">
    <source>
        <dbReference type="Proteomes" id="UP000000560"/>
    </source>
</evidence>
<proteinExistence type="predicted"/>
<dbReference type="Pfam" id="PF09692">
    <property type="entry name" value="Arb1"/>
    <property type="match status" value="1"/>
</dbReference>
<gene>
    <name evidence="1" type="ORF">ANIA_00157</name>
</gene>
<dbReference type="InterPro" id="IPR018606">
    <property type="entry name" value="Arb1"/>
</dbReference>
<evidence type="ECO:0000313" key="1">
    <source>
        <dbReference type="EMBL" id="CBF90075.1"/>
    </source>
</evidence>
<dbReference type="KEGG" id="ani:ANIA_00157"/>
<dbReference type="HOGENOM" id="CLU_1517847_0_0_1"/>